<dbReference type="STRING" id="985054.SAMN05444358_1011791"/>
<reference evidence="2" key="1">
    <citation type="submission" date="2016-10" db="EMBL/GenBank/DDBJ databases">
        <authorList>
            <person name="Varghese N."/>
            <person name="Submissions S."/>
        </authorList>
    </citation>
    <scope>NUCLEOTIDE SEQUENCE [LARGE SCALE GENOMIC DNA]</scope>
    <source>
        <strain evidence="2">DSM 27839</strain>
    </source>
</reference>
<dbReference type="Proteomes" id="UP000183400">
    <property type="component" value="Unassembled WGS sequence"/>
</dbReference>
<dbReference type="AlphaFoldDB" id="A0A1H2WIT9"/>
<accession>A0A1H2WIT9</accession>
<organism evidence="1 2">
    <name type="scientific">Ruegeria halocynthiae</name>
    <dbReference type="NCBI Taxonomy" id="985054"/>
    <lineage>
        <taxon>Bacteria</taxon>
        <taxon>Pseudomonadati</taxon>
        <taxon>Pseudomonadota</taxon>
        <taxon>Alphaproteobacteria</taxon>
        <taxon>Rhodobacterales</taxon>
        <taxon>Roseobacteraceae</taxon>
        <taxon>Ruegeria</taxon>
    </lineage>
</organism>
<gene>
    <name evidence="1" type="ORF">SAMN05444358_1011791</name>
</gene>
<protein>
    <recommendedName>
        <fullName evidence="3">HEPN domain-containing protein</fullName>
    </recommendedName>
</protein>
<proteinExistence type="predicted"/>
<evidence type="ECO:0008006" key="3">
    <source>
        <dbReference type="Google" id="ProtNLM"/>
    </source>
</evidence>
<sequence length="184" mass="21340">MEIIKLTGESTKRVFAGLSTGVKLEQYARSILKQVLSIENSSQKSDVLGERSHVGIEPMLLALAMEFALKAWFVWDHDRHDPIRIHNLAKLFDALSISSKDRLNDAFKEKVAPIHPWSGWMEYTIEDVLAHHANAFVEWRYLHEKRDMGLNFDFTTFVATLELVLDEFGKRYETREIRPQRPLS</sequence>
<name>A0A1H2WIT9_9RHOB</name>
<keyword evidence="2" id="KW-1185">Reference proteome</keyword>
<evidence type="ECO:0000313" key="2">
    <source>
        <dbReference type="Proteomes" id="UP000183400"/>
    </source>
</evidence>
<dbReference type="EMBL" id="FNNP01000001">
    <property type="protein sequence ID" value="SDW79939.1"/>
    <property type="molecule type" value="Genomic_DNA"/>
</dbReference>
<dbReference type="RefSeq" id="WP_083347695.1">
    <property type="nucleotide sequence ID" value="NZ_FNNP01000001.1"/>
</dbReference>
<evidence type="ECO:0000313" key="1">
    <source>
        <dbReference type="EMBL" id="SDW79939.1"/>
    </source>
</evidence>